<dbReference type="Pfam" id="PF05585">
    <property type="entry name" value="DUF1758"/>
    <property type="match status" value="1"/>
</dbReference>
<gene>
    <name evidence="2" type="ORF">MGAL_10B074319</name>
</gene>
<dbReference type="EMBL" id="UYJE01008113">
    <property type="protein sequence ID" value="VDI61198.1"/>
    <property type="molecule type" value="Genomic_DNA"/>
</dbReference>
<organism evidence="2 3">
    <name type="scientific">Mytilus galloprovincialis</name>
    <name type="common">Mediterranean mussel</name>
    <dbReference type="NCBI Taxonomy" id="29158"/>
    <lineage>
        <taxon>Eukaryota</taxon>
        <taxon>Metazoa</taxon>
        <taxon>Spiralia</taxon>
        <taxon>Lophotrochozoa</taxon>
        <taxon>Mollusca</taxon>
        <taxon>Bivalvia</taxon>
        <taxon>Autobranchia</taxon>
        <taxon>Pteriomorphia</taxon>
        <taxon>Mytilida</taxon>
        <taxon>Mytiloidea</taxon>
        <taxon>Mytilidae</taxon>
        <taxon>Mytilinae</taxon>
        <taxon>Mytilus</taxon>
    </lineage>
</organism>
<keyword evidence="3" id="KW-1185">Reference proteome</keyword>
<dbReference type="Proteomes" id="UP000596742">
    <property type="component" value="Unassembled WGS sequence"/>
</dbReference>
<dbReference type="OrthoDB" id="6155266at2759"/>
<feature type="domain" description="DUF1758" evidence="1">
    <location>
        <begin position="25"/>
        <end position="88"/>
    </location>
</feature>
<evidence type="ECO:0000259" key="1">
    <source>
        <dbReference type="Pfam" id="PF05585"/>
    </source>
</evidence>
<sequence length="237" mass="26928">MQSHDILLKTATAPITYNDREVECNISFDEGAQRSFITQKLADKLEIKPTEKVSIHLSAFGDLSQKVRNLDTATILLQTDTGEKVHIDTLMVPEIAVPIRNKIVQTTRDLPHLKGLTVAHSVQNKNTAIDNEKGNSKAKLPWKHDHLDAISSGMTVAKRKPDNTSQWLVQSKSHMNPFDENYQGSNYLTRPPERTHPQLVESRSHIDTQKELITLRNLPLSEATVYARRNIHEWTIR</sequence>
<name>A0A8B6GA23_MYTGA</name>
<dbReference type="InterPro" id="IPR008737">
    <property type="entry name" value="DUF1758"/>
</dbReference>
<proteinExistence type="predicted"/>
<evidence type="ECO:0000313" key="3">
    <source>
        <dbReference type="Proteomes" id="UP000596742"/>
    </source>
</evidence>
<accession>A0A8B6GA23</accession>
<dbReference type="AlphaFoldDB" id="A0A8B6GA23"/>
<evidence type="ECO:0000313" key="2">
    <source>
        <dbReference type="EMBL" id="VDI61198.1"/>
    </source>
</evidence>
<comment type="caution">
    <text evidence="2">The sequence shown here is derived from an EMBL/GenBank/DDBJ whole genome shotgun (WGS) entry which is preliminary data.</text>
</comment>
<protein>
    <recommendedName>
        <fullName evidence="1">DUF1758 domain-containing protein</fullName>
    </recommendedName>
</protein>
<reference evidence="2" key="1">
    <citation type="submission" date="2018-11" db="EMBL/GenBank/DDBJ databases">
        <authorList>
            <person name="Alioto T."/>
            <person name="Alioto T."/>
        </authorList>
    </citation>
    <scope>NUCLEOTIDE SEQUENCE</scope>
</reference>